<comment type="catalytic activity">
    <reaction evidence="15">
        <text>hypotaurine + NADPH + O2 + H(+) = taurine + NADP(+) + H2O</text>
        <dbReference type="Rhea" id="RHEA:69819"/>
        <dbReference type="ChEBI" id="CHEBI:15377"/>
        <dbReference type="ChEBI" id="CHEBI:15378"/>
        <dbReference type="ChEBI" id="CHEBI:15379"/>
        <dbReference type="ChEBI" id="CHEBI:57783"/>
        <dbReference type="ChEBI" id="CHEBI:57853"/>
        <dbReference type="ChEBI" id="CHEBI:58349"/>
        <dbReference type="ChEBI" id="CHEBI:507393"/>
        <dbReference type="EC" id="1.14.13.8"/>
    </reaction>
    <physiologicalReaction direction="left-to-right" evidence="15">
        <dbReference type="Rhea" id="RHEA:69820"/>
    </physiologicalReaction>
</comment>
<evidence type="ECO:0000256" key="5">
    <source>
        <dbReference type="ARBA" id="ARBA00022692"/>
    </source>
</evidence>
<evidence type="ECO:0000256" key="16">
    <source>
        <dbReference type="ARBA" id="ARBA00048088"/>
    </source>
</evidence>
<evidence type="ECO:0000256" key="7">
    <source>
        <dbReference type="ARBA" id="ARBA00022827"/>
    </source>
</evidence>
<dbReference type="GO" id="GO:0050660">
    <property type="term" value="F:flavin adenine dinucleotide binding"/>
    <property type="evidence" value="ECO:0007669"/>
    <property type="project" value="InterPro"/>
</dbReference>
<evidence type="ECO:0000256" key="9">
    <source>
        <dbReference type="ARBA" id="ARBA00022989"/>
    </source>
</evidence>
<keyword evidence="4 18" id="KW-0285">Flavoprotein</keyword>
<comment type="subcellular location">
    <subcellularLocation>
        <location evidence="2">Endoplasmic reticulum membrane</location>
        <topology evidence="2">Single-pass membrane protein</topology>
    </subcellularLocation>
</comment>
<keyword evidence="5 20" id="KW-0812">Transmembrane</keyword>
<dbReference type="EMBL" id="JI169696">
    <property type="protein sequence ID" value="ADY44055.1"/>
    <property type="molecule type" value="mRNA"/>
</dbReference>
<dbReference type="PIRSF" id="PIRSF000332">
    <property type="entry name" value="FMO"/>
    <property type="match status" value="1"/>
</dbReference>
<keyword evidence="11 18" id="KW-0503">Monooxygenase</keyword>
<dbReference type="Pfam" id="PF00743">
    <property type="entry name" value="FMO-like"/>
    <property type="match status" value="1"/>
</dbReference>
<reference evidence="21" key="1">
    <citation type="journal article" date="2011" name="Genome Res.">
        <title>Deep small RNA sequencing from the nematode Ascaris reveals conservation, functional diversification, and novel developmental profiles.</title>
        <authorList>
            <person name="Wang J."/>
            <person name="Czech B."/>
            <person name="Crunk A."/>
            <person name="Wallace A."/>
            <person name="Mitreva M."/>
            <person name="Hannon G.J."/>
            <person name="Davis R.E."/>
        </authorList>
    </citation>
    <scope>NUCLEOTIDE SEQUENCE</scope>
</reference>
<feature type="transmembrane region" description="Helical" evidence="20">
    <location>
        <begin position="535"/>
        <end position="556"/>
    </location>
</feature>
<evidence type="ECO:0000256" key="18">
    <source>
        <dbReference type="PIRNR" id="PIRNR000332"/>
    </source>
</evidence>
<comment type="similarity">
    <text evidence="3 18 19">Belongs to the FMO family.</text>
</comment>
<feature type="transmembrane region" description="Helical" evidence="20">
    <location>
        <begin position="503"/>
        <end position="528"/>
    </location>
</feature>
<dbReference type="InterPro" id="IPR020946">
    <property type="entry name" value="Flavin_mOase-like"/>
</dbReference>
<dbReference type="GO" id="GO:0005789">
    <property type="term" value="C:endoplasmic reticulum membrane"/>
    <property type="evidence" value="ECO:0007669"/>
    <property type="project" value="UniProtKB-SubCell"/>
</dbReference>
<evidence type="ECO:0000256" key="20">
    <source>
        <dbReference type="SAM" id="Phobius"/>
    </source>
</evidence>
<evidence type="ECO:0000256" key="10">
    <source>
        <dbReference type="ARBA" id="ARBA00023002"/>
    </source>
</evidence>
<dbReference type="InterPro" id="IPR036188">
    <property type="entry name" value="FAD/NAD-bd_sf"/>
</dbReference>
<dbReference type="InterPro" id="IPR000960">
    <property type="entry name" value="Flavin_mOase"/>
</dbReference>
<proteinExistence type="evidence at transcript level"/>
<evidence type="ECO:0000256" key="3">
    <source>
        <dbReference type="ARBA" id="ARBA00009183"/>
    </source>
</evidence>
<evidence type="ECO:0000256" key="17">
    <source>
        <dbReference type="ARBA" id="ARBA00049443"/>
    </source>
</evidence>
<evidence type="ECO:0000256" key="19">
    <source>
        <dbReference type="RuleBase" id="RU361177"/>
    </source>
</evidence>
<comment type="catalytic activity">
    <reaction evidence="14">
        <text>hypotaurine + NADH + O2 + H(+) = taurine + NAD(+) + H2O</text>
        <dbReference type="Rhea" id="RHEA:74111"/>
        <dbReference type="ChEBI" id="CHEBI:15377"/>
        <dbReference type="ChEBI" id="CHEBI:15378"/>
        <dbReference type="ChEBI" id="CHEBI:15379"/>
        <dbReference type="ChEBI" id="CHEBI:57540"/>
        <dbReference type="ChEBI" id="CHEBI:57853"/>
        <dbReference type="ChEBI" id="CHEBI:57945"/>
        <dbReference type="ChEBI" id="CHEBI:507393"/>
        <dbReference type="EC" id="1.14.13.8"/>
    </reaction>
    <physiologicalReaction direction="left-to-right" evidence="14">
        <dbReference type="Rhea" id="RHEA:74112"/>
    </physiologicalReaction>
</comment>
<evidence type="ECO:0000313" key="21">
    <source>
        <dbReference type="EMBL" id="ADY44055.1"/>
    </source>
</evidence>
<evidence type="ECO:0000256" key="11">
    <source>
        <dbReference type="ARBA" id="ARBA00023033"/>
    </source>
</evidence>
<keyword evidence="7 18" id="KW-0274">FAD</keyword>
<protein>
    <recommendedName>
        <fullName evidence="19">Flavin-containing monooxygenase</fullName>
        <ecNumber evidence="19">1.-.-.-</ecNumber>
    </recommendedName>
</protein>
<dbReference type="EC" id="1.-.-.-" evidence="19"/>
<keyword evidence="10 18" id="KW-0560">Oxidoreductase</keyword>
<evidence type="ECO:0000256" key="2">
    <source>
        <dbReference type="ARBA" id="ARBA00004389"/>
    </source>
</evidence>
<comment type="cofactor">
    <cofactor evidence="1 18 19">
        <name>FAD</name>
        <dbReference type="ChEBI" id="CHEBI:57692"/>
    </cofactor>
</comment>
<accession>F1L1Q1</accession>
<dbReference type="GO" id="GO:0034899">
    <property type="term" value="F:trimethylamine monooxygenase activity"/>
    <property type="evidence" value="ECO:0007669"/>
    <property type="project" value="UniProtKB-EC"/>
</dbReference>
<dbReference type="GO" id="GO:0047822">
    <property type="term" value="F:hypotaurine monooxygenase activity"/>
    <property type="evidence" value="ECO:0007669"/>
    <property type="project" value="RHEA"/>
</dbReference>
<dbReference type="AlphaFoldDB" id="F1L1Q1"/>
<keyword evidence="6 18" id="KW-0256">Endoplasmic reticulum</keyword>
<comment type="catalytic activity">
    <reaction evidence="17">
        <text>N,N-dimethylaniline + NADPH + O2 + H(+) = N,N-dimethylaniline N-oxide + NADP(+) + H2O</text>
        <dbReference type="Rhea" id="RHEA:24468"/>
        <dbReference type="ChEBI" id="CHEBI:15377"/>
        <dbReference type="ChEBI" id="CHEBI:15378"/>
        <dbReference type="ChEBI" id="CHEBI:15379"/>
        <dbReference type="ChEBI" id="CHEBI:16269"/>
        <dbReference type="ChEBI" id="CHEBI:17735"/>
        <dbReference type="ChEBI" id="CHEBI:57783"/>
        <dbReference type="ChEBI" id="CHEBI:58349"/>
        <dbReference type="EC" id="1.14.13.8"/>
    </reaction>
    <physiologicalReaction direction="left-to-right" evidence="17">
        <dbReference type="Rhea" id="RHEA:24469"/>
    </physiologicalReaction>
</comment>
<evidence type="ECO:0000256" key="8">
    <source>
        <dbReference type="ARBA" id="ARBA00022857"/>
    </source>
</evidence>
<dbReference type="GO" id="GO:0004499">
    <property type="term" value="F:N,N-dimethylaniline monooxygenase activity"/>
    <property type="evidence" value="ECO:0007669"/>
    <property type="project" value="UniProtKB-UniRule"/>
</dbReference>
<comment type="function">
    <text evidence="13">Broad spectrum monooxygenase that catalyzes the oxygenation of a wide variety of nitrogen- and sulfur-containing compounds including xenobiotics. Catalyzes the S-oxygenation of hypotaurine to produce taurine, an organic osmolyte involved in cell volume regulation as well as a variety of cytoprotective and developmental processes. In vitro, catalyzes the N-oxygenation of trimethylamine (TMA) to produce trimethylamine N-oxide (TMAO) and could therefore participate to the detoxification of this compound that is generated by the action of gut microbiota from dietary precursors such as choline, choline containing compounds, betaine or L-carnitine.</text>
</comment>
<evidence type="ECO:0000256" key="6">
    <source>
        <dbReference type="ARBA" id="ARBA00022824"/>
    </source>
</evidence>
<evidence type="ECO:0000256" key="4">
    <source>
        <dbReference type="ARBA" id="ARBA00022630"/>
    </source>
</evidence>
<dbReference type="FunFam" id="3.50.50.60:FF:000159">
    <property type="entry name" value="Dimethylaniline monooxygenase [N-oxide-forming]"/>
    <property type="match status" value="1"/>
</dbReference>
<dbReference type="PANTHER" id="PTHR23023">
    <property type="entry name" value="DIMETHYLANILINE MONOOXYGENASE"/>
    <property type="match status" value="1"/>
</dbReference>
<dbReference type="Gene3D" id="3.50.50.60">
    <property type="entry name" value="FAD/NAD(P)-binding domain"/>
    <property type="match status" value="1"/>
</dbReference>
<evidence type="ECO:0000256" key="13">
    <source>
        <dbReference type="ARBA" id="ARBA00045957"/>
    </source>
</evidence>
<dbReference type="PRINTS" id="PR00370">
    <property type="entry name" value="FMOXYGENASE"/>
</dbReference>
<evidence type="ECO:0000256" key="14">
    <source>
        <dbReference type="ARBA" id="ARBA00047338"/>
    </source>
</evidence>
<organism evidence="21">
    <name type="scientific">Ascaris suum</name>
    <name type="common">Pig roundworm</name>
    <name type="synonym">Ascaris lumbricoides</name>
    <dbReference type="NCBI Taxonomy" id="6253"/>
    <lineage>
        <taxon>Eukaryota</taxon>
        <taxon>Metazoa</taxon>
        <taxon>Ecdysozoa</taxon>
        <taxon>Nematoda</taxon>
        <taxon>Chromadorea</taxon>
        <taxon>Rhabditida</taxon>
        <taxon>Spirurina</taxon>
        <taxon>Ascaridomorpha</taxon>
        <taxon>Ascaridoidea</taxon>
        <taxon>Ascarididae</taxon>
        <taxon>Ascaris</taxon>
    </lineage>
</organism>
<keyword evidence="9 20" id="KW-1133">Transmembrane helix</keyword>
<name>F1L1Q1_ASCSU</name>
<dbReference type="InterPro" id="IPR050346">
    <property type="entry name" value="FMO-like"/>
</dbReference>
<keyword evidence="12 18" id="KW-0472">Membrane</keyword>
<evidence type="ECO:0000256" key="15">
    <source>
        <dbReference type="ARBA" id="ARBA00048041"/>
    </source>
</evidence>
<dbReference type="SUPFAM" id="SSF51905">
    <property type="entry name" value="FAD/NAD(P)-binding domain"/>
    <property type="match status" value="2"/>
</dbReference>
<evidence type="ECO:0000256" key="1">
    <source>
        <dbReference type="ARBA" id="ARBA00001974"/>
    </source>
</evidence>
<dbReference type="GO" id="GO:0050661">
    <property type="term" value="F:NADP binding"/>
    <property type="evidence" value="ECO:0007669"/>
    <property type="project" value="InterPro"/>
</dbReference>
<sequence length="566" mass="65149">MRVCVIGTGVSGLPAIKECRAAGFEVVAYERTSDIGGLWNYRPQIKDGSTLMKSTICNTSKEMMAYSDFPPSANYPNFMHNSLIRQYLQEYAENFDLLKEIRFNTSVEKLERVGEKWEVTTTEGNVDRFDFAMLCTGHHTYPRSPQIKGIENFKGHVLHSRDYHDPQGFQNKNVFIVGSGNSAMGIAAELADVAKSVTISTRRGAWIASHLWKGGIPYDVALYNRFYSSLYNILPSTISNDYMEGHYDFMIGHCKYGLRPHHRFFQQPFTICDKLPNLLSTGRIVITGDFDYADMSGVIVEGGRRFEADVIIYATGYTFKFPYLSPQSIIPIKENEVDLYKSVFPPDYPSLAVIGLIEPIEAIAPIAELQSRWVAAVFSGRVQLPSKQMMRNDIDHTRTLRTQRYYKSPRNVLRVDYMKYMDEIAALVGCKPHIWKYTLSDPWFAFRLFVGANAPYAYRLEGEGSWQGAKDALISLHERVKTPLKNRECRMRRYKRSGNIDHYFWYLSLKEVAKWTIVILMTLIWAMFSAPNNMFISYSICVFVFFYLFALLMHWFDRQFSCVSSF</sequence>
<comment type="catalytic activity">
    <reaction evidence="16">
        <text>trimethylamine + NADPH + O2 = trimethylamine N-oxide + NADP(+) + H2O</text>
        <dbReference type="Rhea" id="RHEA:31979"/>
        <dbReference type="ChEBI" id="CHEBI:15377"/>
        <dbReference type="ChEBI" id="CHEBI:15379"/>
        <dbReference type="ChEBI" id="CHEBI:15724"/>
        <dbReference type="ChEBI" id="CHEBI:57783"/>
        <dbReference type="ChEBI" id="CHEBI:58349"/>
        <dbReference type="ChEBI" id="CHEBI:58389"/>
        <dbReference type="EC" id="1.14.13.148"/>
    </reaction>
    <physiologicalReaction direction="left-to-right" evidence="16">
        <dbReference type="Rhea" id="RHEA:31980"/>
    </physiologicalReaction>
</comment>
<keyword evidence="8 18" id="KW-0521">NADP</keyword>
<evidence type="ECO:0000256" key="12">
    <source>
        <dbReference type="ARBA" id="ARBA00023136"/>
    </source>
</evidence>